<sequence length="173" mass="19843">MDKFPLLWDGRSVGELTTEREALYTWFEARCRLPEKGLWCAWAVGDRGELRLGVLEPCGDRAAIRRRFSAQLTGPVGRLQWGELRPAHPAEPGEWLPAERAGELFRSPWFREQLQNAAGVLTRRTEGRRYVALPYDPMRPFPLPALFCLARICRIGGRDYVVYAFDKGERPVL</sequence>
<reference evidence="1" key="1">
    <citation type="journal article" date="2021" name="PeerJ">
        <title>Extensive microbial diversity within the chicken gut microbiome revealed by metagenomics and culture.</title>
        <authorList>
            <person name="Gilroy R."/>
            <person name="Ravi A."/>
            <person name="Getino M."/>
            <person name="Pursley I."/>
            <person name="Horton D.L."/>
            <person name="Alikhan N.F."/>
            <person name="Baker D."/>
            <person name="Gharbi K."/>
            <person name="Hall N."/>
            <person name="Watson M."/>
            <person name="Adriaenssens E.M."/>
            <person name="Foster-Nyarko E."/>
            <person name="Jarju S."/>
            <person name="Secka A."/>
            <person name="Antonio M."/>
            <person name="Oren A."/>
            <person name="Chaudhuri R.R."/>
            <person name="La Ragione R."/>
            <person name="Hildebrand F."/>
            <person name="Pallen M.J."/>
        </authorList>
    </citation>
    <scope>NUCLEOTIDE SEQUENCE</scope>
    <source>
        <strain evidence="1">ChiBcec18-1249</strain>
    </source>
</reference>
<protein>
    <submittedName>
        <fullName evidence="1">Uncharacterized protein</fullName>
    </submittedName>
</protein>
<accession>A0A9D2LIQ6</accession>
<dbReference type="EMBL" id="DWZJ01000035">
    <property type="protein sequence ID" value="HJB12991.1"/>
    <property type="molecule type" value="Genomic_DNA"/>
</dbReference>
<evidence type="ECO:0000313" key="2">
    <source>
        <dbReference type="Proteomes" id="UP000823824"/>
    </source>
</evidence>
<reference evidence="1" key="2">
    <citation type="submission" date="2021-04" db="EMBL/GenBank/DDBJ databases">
        <authorList>
            <person name="Gilroy R."/>
        </authorList>
    </citation>
    <scope>NUCLEOTIDE SEQUENCE</scope>
    <source>
        <strain evidence="1">ChiBcec18-1249</strain>
    </source>
</reference>
<gene>
    <name evidence="1" type="ORF">H9787_04700</name>
</gene>
<evidence type="ECO:0000313" key="1">
    <source>
        <dbReference type="EMBL" id="HJB12991.1"/>
    </source>
</evidence>
<organism evidence="1 2">
    <name type="scientific">Candidatus Oscillibacter excrementigallinarum</name>
    <dbReference type="NCBI Taxonomy" id="2838716"/>
    <lineage>
        <taxon>Bacteria</taxon>
        <taxon>Bacillati</taxon>
        <taxon>Bacillota</taxon>
        <taxon>Clostridia</taxon>
        <taxon>Eubacteriales</taxon>
        <taxon>Oscillospiraceae</taxon>
        <taxon>Oscillibacter</taxon>
    </lineage>
</organism>
<name>A0A9D2LIQ6_9FIRM</name>
<dbReference type="Proteomes" id="UP000823824">
    <property type="component" value="Unassembled WGS sequence"/>
</dbReference>
<proteinExistence type="predicted"/>
<dbReference type="AlphaFoldDB" id="A0A9D2LIQ6"/>
<comment type="caution">
    <text evidence="1">The sequence shown here is derived from an EMBL/GenBank/DDBJ whole genome shotgun (WGS) entry which is preliminary data.</text>
</comment>